<dbReference type="InterPro" id="IPR015915">
    <property type="entry name" value="Kelch-typ_b-propeller"/>
</dbReference>
<name>A0ABT8DPN8_9BURK</name>
<sequence length="451" mass="48128">MSKPNSMRRREWLGSAAALALTACGGGGSDGSEPAPAITSFGAAAASHCVGERARLTAVFAGGQGRIEPDIGPVSSGVPVETPALDRSCRYTLIVEAPGRPPLRRELDLQVGFRGRYQPLAMPFALQYHAVATAADGAIIVLGGSRGGPVMSDAIDRFDPLTRTFTRIGRLRSGRSGHTATRLADGQILVVGGQLGLNIGPITDLVDERNGAVVDGGRLQQPRNRHAAVALADGRVLLVGGAARDTVELWDPMTRQFRLVAARMRHVREYPSATLLQDGRVLIAGGLHPDGNHWFAEIFDPRSESFAPVDGVVADRRSLHQAHRLADGRVLILGGEVIDAPQRIVPLATVLQFDPNSARITPQPDLERPRSLVQGVLLPDEQVLLFGGWTNDEERATPSAAAYRSNGAEVLPAMPLGRAWHTVSRLPDGRLLILGGDDENGAPVMTAYLYE</sequence>
<dbReference type="SMART" id="SM00612">
    <property type="entry name" value="Kelch"/>
    <property type="match status" value="5"/>
</dbReference>
<dbReference type="SUPFAM" id="SSF117281">
    <property type="entry name" value="Kelch motif"/>
    <property type="match status" value="2"/>
</dbReference>
<proteinExistence type="predicted"/>
<evidence type="ECO:0008006" key="3">
    <source>
        <dbReference type="Google" id="ProtNLM"/>
    </source>
</evidence>
<accession>A0ABT8DPN8</accession>
<protein>
    <recommendedName>
        <fullName evidence="3">Galactose oxidase-like protein</fullName>
    </recommendedName>
</protein>
<dbReference type="Gene3D" id="2.130.10.80">
    <property type="entry name" value="Galactose oxidase/kelch, beta-propeller"/>
    <property type="match status" value="4"/>
</dbReference>
<dbReference type="PANTHER" id="PTHR32208:SF21">
    <property type="entry name" value="LOW QUALITY PROTEIN: ALDEHYDE OXIDASE GLOX-LIKE"/>
    <property type="match status" value="1"/>
</dbReference>
<evidence type="ECO:0000313" key="1">
    <source>
        <dbReference type="EMBL" id="MDN3920305.1"/>
    </source>
</evidence>
<dbReference type="PANTHER" id="PTHR32208">
    <property type="entry name" value="SECRETED PROTEIN-RELATED"/>
    <property type="match status" value="1"/>
</dbReference>
<evidence type="ECO:0000313" key="2">
    <source>
        <dbReference type="Proteomes" id="UP001228044"/>
    </source>
</evidence>
<dbReference type="InterPro" id="IPR006652">
    <property type="entry name" value="Kelch_1"/>
</dbReference>
<gene>
    <name evidence="1" type="ORF">QWJ38_08460</name>
</gene>
<dbReference type="PROSITE" id="PS51257">
    <property type="entry name" value="PROKAR_LIPOPROTEIN"/>
    <property type="match status" value="1"/>
</dbReference>
<dbReference type="InterPro" id="IPR037293">
    <property type="entry name" value="Gal_Oxidase_central_sf"/>
</dbReference>
<dbReference type="PROSITE" id="PS51318">
    <property type="entry name" value="TAT"/>
    <property type="match status" value="1"/>
</dbReference>
<reference evidence="1 2" key="1">
    <citation type="submission" date="2023-06" db="EMBL/GenBank/DDBJ databases">
        <title>Pelomonas sp. PFR6 16S ribosomal RNA gene Genome sequencing and assembly.</title>
        <authorList>
            <person name="Woo H."/>
        </authorList>
    </citation>
    <scope>NUCLEOTIDE SEQUENCE [LARGE SCALE GENOMIC DNA]</scope>
    <source>
        <strain evidence="1 2">PFR6</strain>
    </source>
</reference>
<keyword evidence="2" id="KW-1185">Reference proteome</keyword>
<comment type="caution">
    <text evidence="1">The sequence shown here is derived from an EMBL/GenBank/DDBJ whole genome shotgun (WGS) entry which is preliminary data.</text>
</comment>
<dbReference type="InterPro" id="IPR006311">
    <property type="entry name" value="TAT_signal"/>
</dbReference>
<dbReference type="EMBL" id="JAUHHC010000002">
    <property type="protein sequence ID" value="MDN3920305.1"/>
    <property type="molecule type" value="Genomic_DNA"/>
</dbReference>
<dbReference type="RefSeq" id="WP_290358609.1">
    <property type="nucleotide sequence ID" value="NZ_JAUHHC010000002.1"/>
</dbReference>
<dbReference type="Proteomes" id="UP001228044">
    <property type="component" value="Unassembled WGS sequence"/>
</dbReference>
<organism evidence="1 2">
    <name type="scientific">Roseateles violae</name>
    <dbReference type="NCBI Taxonomy" id="3058042"/>
    <lineage>
        <taxon>Bacteria</taxon>
        <taxon>Pseudomonadati</taxon>
        <taxon>Pseudomonadota</taxon>
        <taxon>Betaproteobacteria</taxon>
        <taxon>Burkholderiales</taxon>
        <taxon>Sphaerotilaceae</taxon>
        <taxon>Roseateles</taxon>
    </lineage>
</organism>